<name>A0A9D2NVP9_9FIRM</name>
<evidence type="ECO:0000259" key="1">
    <source>
        <dbReference type="Pfam" id="PF13443"/>
    </source>
</evidence>
<accession>A0A9D2NVP9</accession>
<reference evidence="2" key="2">
    <citation type="submission" date="2021-04" db="EMBL/GenBank/DDBJ databases">
        <authorList>
            <person name="Gilroy R."/>
        </authorList>
    </citation>
    <scope>NUCLEOTIDE SEQUENCE</scope>
    <source>
        <strain evidence="2">ChiGjej1B1-1692</strain>
    </source>
</reference>
<dbReference type="InterPro" id="IPR001387">
    <property type="entry name" value="Cro/C1-type_HTH"/>
</dbReference>
<dbReference type="Proteomes" id="UP000823894">
    <property type="component" value="Unassembled WGS sequence"/>
</dbReference>
<organism evidence="2 3">
    <name type="scientific">Candidatus Mediterraneibacter faecigallinarum</name>
    <dbReference type="NCBI Taxonomy" id="2838669"/>
    <lineage>
        <taxon>Bacteria</taxon>
        <taxon>Bacillati</taxon>
        <taxon>Bacillota</taxon>
        <taxon>Clostridia</taxon>
        <taxon>Lachnospirales</taxon>
        <taxon>Lachnospiraceae</taxon>
        <taxon>Mediterraneibacter</taxon>
    </lineage>
</organism>
<dbReference type="PANTHER" id="PTHR37301">
    <property type="entry name" value="DNA-BINDING PROTEIN-RELATED"/>
    <property type="match status" value="1"/>
</dbReference>
<dbReference type="PANTHER" id="PTHR37301:SF1">
    <property type="entry name" value="DNA-BINDING PROTEIN"/>
    <property type="match status" value="1"/>
</dbReference>
<sequence length="31" mass="3601">SAIRFSTLEAICETLDCQPGDILEYRRDEKK</sequence>
<comment type="caution">
    <text evidence="2">The sequence shown here is derived from an EMBL/GenBank/DDBJ whole genome shotgun (WGS) entry which is preliminary data.</text>
</comment>
<proteinExistence type="predicted"/>
<dbReference type="EMBL" id="DWWK01000070">
    <property type="protein sequence ID" value="HJC38396.1"/>
    <property type="molecule type" value="Genomic_DNA"/>
</dbReference>
<gene>
    <name evidence="2" type="ORF">H9757_04955</name>
</gene>
<dbReference type="AlphaFoldDB" id="A0A9D2NVP9"/>
<evidence type="ECO:0000313" key="3">
    <source>
        <dbReference type="Proteomes" id="UP000823894"/>
    </source>
</evidence>
<reference evidence="2" key="1">
    <citation type="journal article" date="2021" name="PeerJ">
        <title>Extensive microbial diversity within the chicken gut microbiome revealed by metagenomics and culture.</title>
        <authorList>
            <person name="Gilroy R."/>
            <person name="Ravi A."/>
            <person name="Getino M."/>
            <person name="Pursley I."/>
            <person name="Horton D.L."/>
            <person name="Alikhan N.F."/>
            <person name="Baker D."/>
            <person name="Gharbi K."/>
            <person name="Hall N."/>
            <person name="Watson M."/>
            <person name="Adriaenssens E.M."/>
            <person name="Foster-Nyarko E."/>
            <person name="Jarju S."/>
            <person name="Secka A."/>
            <person name="Antonio M."/>
            <person name="Oren A."/>
            <person name="Chaudhuri R.R."/>
            <person name="La Ragione R."/>
            <person name="Hildebrand F."/>
            <person name="Pallen M.J."/>
        </authorList>
    </citation>
    <scope>NUCLEOTIDE SEQUENCE</scope>
    <source>
        <strain evidence="2">ChiGjej1B1-1692</strain>
    </source>
</reference>
<dbReference type="Pfam" id="PF13443">
    <property type="entry name" value="HTH_26"/>
    <property type="match status" value="1"/>
</dbReference>
<feature type="domain" description="HTH cro/C1-type" evidence="1">
    <location>
        <begin position="2"/>
        <end position="26"/>
    </location>
</feature>
<evidence type="ECO:0000313" key="2">
    <source>
        <dbReference type="EMBL" id="HJC38396.1"/>
    </source>
</evidence>
<feature type="non-terminal residue" evidence="2">
    <location>
        <position position="1"/>
    </location>
</feature>
<protein>
    <submittedName>
        <fullName evidence="2">Helix-turn-helix domain-containing protein</fullName>
    </submittedName>
</protein>